<dbReference type="InterPro" id="IPR013783">
    <property type="entry name" value="Ig-like_fold"/>
</dbReference>
<feature type="domain" description="LTD" evidence="4">
    <location>
        <begin position="526"/>
        <end position="718"/>
    </location>
</feature>
<feature type="domain" description="LTD" evidence="4">
    <location>
        <begin position="1347"/>
        <end position="1484"/>
    </location>
</feature>
<dbReference type="CDD" id="cd00063">
    <property type="entry name" value="FN3"/>
    <property type="match status" value="1"/>
</dbReference>
<accession>A0ABW2L608</accession>
<feature type="domain" description="LTD" evidence="4">
    <location>
        <begin position="1518"/>
        <end position="1631"/>
    </location>
</feature>
<dbReference type="Pfam" id="PF00932">
    <property type="entry name" value="LTD"/>
    <property type="match status" value="3"/>
</dbReference>
<evidence type="ECO:0000313" key="6">
    <source>
        <dbReference type="Proteomes" id="UP001596472"/>
    </source>
</evidence>
<reference evidence="6" key="1">
    <citation type="journal article" date="2019" name="Int. J. Syst. Evol. Microbiol.">
        <title>The Global Catalogue of Microorganisms (GCM) 10K type strain sequencing project: providing services to taxonomists for standard genome sequencing and annotation.</title>
        <authorList>
            <consortium name="The Broad Institute Genomics Platform"/>
            <consortium name="The Broad Institute Genome Sequencing Center for Infectious Disease"/>
            <person name="Wu L."/>
            <person name="Ma J."/>
        </authorList>
    </citation>
    <scope>NUCLEOTIDE SEQUENCE [LARGE SCALE GENOMIC DNA]</scope>
    <source>
        <strain evidence="6">CGMCC 4.1467</strain>
    </source>
</reference>
<evidence type="ECO:0000259" key="4">
    <source>
        <dbReference type="PROSITE" id="PS51841"/>
    </source>
</evidence>
<evidence type="ECO:0000259" key="3">
    <source>
        <dbReference type="PROSITE" id="PS50853"/>
    </source>
</evidence>
<organism evidence="5 6">
    <name type="scientific">Haloferula chungangensis</name>
    <dbReference type="NCBI Taxonomy" id="1048331"/>
    <lineage>
        <taxon>Bacteria</taxon>
        <taxon>Pseudomonadati</taxon>
        <taxon>Verrucomicrobiota</taxon>
        <taxon>Verrucomicrobiia</taxon>
        <taxon>Verrucomicrobiales</taxon>
        <taxon>Verrucomicrobiaceae</taxon>
        <taxon>Haloferula</taxon>
    </lineage>
</organism>
<dbReference type="Proteomes" id="UP001596472">
    <property type="component" value="Unassembled WGS sequence"/>
</dbReference>
<sequence>MSSKTLGMLALVALGVFPASAVEVLFVGGGASPSLAADAAALAYLEGRYGASEVDYASGSSLASGDESAYDVVVISSTIASADVRGKFNGSPVPVVCWERVVVANGSGDFAVTSAENQTATNHRVRISTNHPITEGFSVGQLVPICSGSAEVFWAVAPDASGKVRVLEDDDDSTRGFITVVDQGGILMNGGAAPARRVVVGLKNDTFSSLTADGRRLFGQAVDWAAAGSLSVAAPVVGNAPASSVAASSATIGGTVTDDGGLDPQVTLYWGNNDGGSSAESWDHAINLGTQGGSFSAELSGLSPSTTYYFRSFARNAGGDGWAGATSSFTTAPPPNPPVVANQAASELTFSSAELNGAVSATGGEEPLVTIFYGLSDGGTLSGSWDESVALGGQSGTFSTSLFDLTHGTTYYFRAFAQNSGGSAWAATSGRFSTLAAQLPAVTSSAAESVGGSSARISGVVTGTGGDVPTVTLYWGDEDGGTTVGSWDQRLVLGAFASDFSQVLSGLNPETRYFFRMAAENIAGVAWSTPTRSFTTLEVSPLVLNEFMASNDGGASNNPNGWWPIANQVPGAKEDWVEIANKGTGTMNLAGWHLSDDAGNLTKWTFPSPTWLGPGEFLVVYASDEAEPDIRGNLHTNFKLSADGEFLALTRPNLSIASSFGPAGADFPAQSDDVSYGVHPLSGAAVYFNAPTPGAANDANGLAQVADTKFFPDRGFYSSAVSVTISTATPGATIYYTTDGSAPIDGDGDPTGSAMVYGGPVMIAETTAVRAAAVLSGFAPTDIDTQSYILLDIRGAAVDGSDPGGLNGALLDQVKPGGWDDLSSGDYEMDPTVSRSTASSTGHGGLSGSQALLQGMRDLPTISIAMDRDDFSGSDDGIYTHPQSRNSGSFPFAWERACSTEFIPAEGDPRGDWGVNCGLRIQGGASRNPASSPKHSMSLRFRGEYGVGRLNEKLFPDGPVNSFNVLSLRAGYNNSWIHSAENQRGYASMIRDQWARDTMLEMGNADGGRGMMVHLYVNGLYWGVHNLCERADASHYAEYNGGDRDQLDALNGGAPTDGDTSAWETMKSVVTTGSWSEIQEVLDVDNYIDYQIFNRFAGNGDLKTNGNWRAAGGGPFPAGQPGQMAPWRLFSWDAEQILTSPSSAVVPRDPLGEASSGAVVRDVLESIPEYRLRFADRLQKHLFHGGALTQEACSARWMARAAELDRAILAESARWGDHRRTPAYTRNVEWLAEQSRLIGSYFPVRGANVMNGYLSEGLLPSLDAPAFLVNGVAQHGGEIPTDGTLTVTSPSGMIYYTLDGSDPRFEGGGINPAATGVASGQSISLPSSLPVRARVLSGGEWSALSESVFYVESLAAADDLVISEIHYHPYDATASELAAGLALEGPRDLSDSGLFEFVELRNQSANAVNLSGVRFSEGVAFTFGNRVLNAGDFVVVAKDAEAFAIRYPLVPLAGVYAGSLANEGETVTLLLESGERVQSTTYGSSGQWPGRADGEGSSLELVGSAEDSSGSESWRSSSEFNGSPGADGAGPDLRVVINEVLSHSELPTLDAVELFNTTASPIDVGGWVLSDRPSVYRSFRIPDGTMIAGGGYLVFDEADFNAAESNRIENYAGTLAASPTEVSSPDHGLGTGDIVTISGYGGYGDYGETYEVTVLDENSFSIETPFLDNHGSKGTWTPGRPFALSSAHGEELSLLESTEDGQLLRFVDQVDFAAAFPGESLGRWPNGAGYGTLVSMTSGTFGRANEGPQVGPVVISELMYHREGAAGDLLEFVEILNAGVLLENLDHWRLRGGADFDFTAAQQLAPGETLVLVAFDPEADPSAAESFRSEYGIGTEVRLVGPFTDGPLDDVAGTVRLQRPDLPPSDEPDHHPQVTEDEVRYSALAPWPVLAGGAGDSLQRIDLDGFGNFSTSWTAATPEPGRWAIDFLTWRESFFGANLPTGSGPEEDFDNDGVDNLIEFALGMNPLADDREDLPSWSRDGSEFVFAYTKSTATKGLTSTVKTSIDLMDWQPVTDSYVSSEGFFETREVRIPIAGPKRFVGLVVEEDF</sequence>
<dbReference type="SUPFAM" id="SSF74853">
    <property type="entry name" value="Lamin A/C globular tail domain"/>
    <property type="match status" value="3"/>
</dbReference>
<dbReference type="PROSITE" id="PS51841">
    <property type="entry name" value="LTD"/>
    <property type="match status" value="4"/>
</dbReference>
<feature type="domain" description="Fibronectin type-III" evidence="3">
    <location>
        <begin position="236"/>
        <end position="334"/>
    </location>
</feature>
<dbReference type="Gene3D" id="2.60.40.1260">
    <property type="entry name" value="Lamin Tail domain"/>
    <property type="match status" value="1"/>
</dbReference>
<evidence type="ECO:0000256" key="1">
    <source>
        <dbReference type="SAM" id="MobiDB-lite"/>
    </source>
</evidence>
<dbReference type="Pfam" id="PF13290">
    <property type="entry name" value="CHB_HEX_C_1"/>
    <property type="match status" value="1"/>
</dbReference>
<dbReference type="InterPro" id="IPR036116">
    <property type="entry name" value="FN3_sf"/>
</dbReference>
<dbReference type="RefSeq" id="WP_379712336.1">
    <property type="nucleotide sequence ID" value="NZ_JBHTBS010000005.1"/>
</dbReference>
<dbReference type="PROSITE" id="PS50853">
    <property type="entry name" value="FN3"/>
    <property type="match status" value="2"/>
</dbReference>
<dbReference type="EMBL" id="JBHTBS010000005">
    <property type="protein sequence ID" value="MFC7337747.1"/>
    <property type="molecule type" value="Genomic_DNA"/>
</dbReference>
<dbReference type="Pfam" id="PF08757">
    <property type="entry name" value="CotH"/>
    <property type="match status" value="1"/>
</dbReference>
<feature type="region of interest" description="Disordered" evidence="1">
    <location>
        <begin position="1480"/>
        <end position="1528"/>
    </location>
</feature>
<keyword evidence="6" id="KW-1185">Reference proteome</keyword>
<dbReference type="InterPro" id="IPR003961">
    <property type="entry name" value="FN3_dom"/>
</dbReference>
<feature type="chain" id="PRO_5046675359" evidence="2">
    <location>
        <begin position="22"/>
        <end position="2048"/>
    </location>
</feature>
<dbReference type="InterPro" id="IPR059177">
    <property type="entry name" value="GH29D-like_dom"/>
</dbReference>
<protein>
    <submittedName>
        <fullName evidence="5">Lamin tail domain-containing protein</fullName>
    </submittedName>
</protein>
<feature type="compositionally biased region" description="Low complexity" evidence="1">
    <location>
        <begin position="1503"/>
        <end position="1523"/>
    </location>
</feature>
<name>A0ABW2L608_9BACT</name>
<feature type="region of interest" description="Disordered" evidence="1">
    <location>
        <begin position="821"/>
        <end position="850"/>
    </location>
</feature>
<feature type="signal peptide" evidence="2">
    <location>
        <begin position="1"/>
        <end position="21"/>
    </location>
</feature>
<dbReference type="InterPro" id="IPR014867">
    <property type="entry name" value="Spore_coat_CotH_CotH2/3/7"/>
</dbReference>
<dbReference type="Gene3D" id="2.60.40.10">
    <property type="entry name" value="Immunoglobulins"/>
    <property type="match status" value="2"/>
</dbReference>
<dbReference type="SUPFAM" id="SSF49265">
    <property type="entry name" value="Fibronectin type III"/>
    <property type="match status" value="2"/>
</dbReference>
<comment type="caution">
    <text evidence="5">The sequence shown here is derived from an EMBL/GenBank/DDBJ whole genome shotgun (WGS) entry which is preliminary data.</text>
</comment>
<feature type="domain" description="LTD" evidence="4">
    <location>
        <begin position="1737"/>
        <end position="1859"/>
    </location>
</feature>
<evidence type="ECO:0000313" key="5">
    <source>
        <dbReference type="EMBL" id="MFC7337747.1"/>
    </source>
</evidence>
<dbReference type="Gene3D" id="2.40.30.20">
    <property type="match status" value="1"/>
</dbReference>
<proteinExistence type="predicted"/>
<feature type="domain" description="Fibronectin type-III" evidence="3">
    <location>
        <begin position="441"/>
        <end position="539"/>
    </location>
</feature>
<keyword evidence="2" id="KW-0732">Signal</keyword>
<dbReference type="InterPro" id="IPR001322">
    <property type="entry name" value="Lamin_tail_dom"/>
</dbReference>
<dbReference type="SMART" id="SM00060">
    <property type="entry name" value="FN3"/>
    <property type="match status" value="3"/>
</dbReference>
<dbReference type="InterPro" id="IPR023366">
    <property type="entry name" value="ATP_synth_asu-like_sf"/>
</dbReference>
<gene>
    <name evidence="5" type="ORF">ACFQY0_11205</name>
</gene>
<evidence type="ECO:0000256" key="2">
    <source>
        <dbReference type="SAM" id="SignalP"/>
    </source>
</evidence>
<dbReference type="InterPro" id="IPR036415">
    <property type="entry name" value="Lamin_tail_dom_sf"/>
</dbReference>